<keyword evidence="2" id="KW-1185">Reference proteome</keyword>
<dbReference type="OrthoDB" id="10050074at2759"/>
<accession>A0A4C1YA32</accession>
<organism evidence="1 2">
    <name type="scientific">Eumeta variegata</name>
    <name type="common">Bagworm moth</name>
    <name type="synonym">Eumeta japonica</name>
    <dbReference type="NCBI Taxonomy" id="151549"/>
    <lineage>
        <taxon>Eukaryota</taxon>
        <taxon>Metazoa</taxon>
        <taxon>Ecdysozoa</taxon>
        <taxon>Arthropoda</taxon>
        <taxon>Hexapoda</taxon>
        <taxon>Insecta</taxon>
        <taxon>Pterygota</taxon>
        <taxon>Neoptera</taxon>
        <taxon>Endopterygota</taxon>
        <taxon>Lepidoptera</taxon>
        <taxon>Glossata</taxon>
        <taxon>Ditrysia</taxon>
        <taxon>Tineoidea</taxon>
        <taxon>Psychidae</taxon>
        <taxon>Oiketicinae</taxon>
        <taxon>Eumeta</taxon>
    </lineage>
</organism>
<sequence length="116" mass="12795">MLGRNSKLSLRNKPTLCLMCTRTVLTYMSPVYAHAAPNTPIKLQVLQNKFCRATTDAHWSSPMLWTTFGLDNKMDPTRVGVPVLPVLRGSHRNPPQGKSRAVNTPVCCPAAYGEAE</sequence>
<gene>
    <name evidence="1" type="ORF">EVAR_57709_1</name>
</gene>
<evidence type="ECO:0000313" key="1">
    <source>
        <dbReference type="EMBL" id="GBP71325.1"/>
    </source>
</evidence>
<dbReference type="EMBL" id="BGZK01001104">
    <property type="protein sequence ID" value="GBP71325.1"/>
    <property type="molecule type" value="Genomic_DNA"/>
</dbReference>
<evidence type="ECO:0000313" key="2">
    <source>
        <dbReference type="Proteomes" id="UP000299102"/>
    </source>
</evidence>
<proteinExistence type="predicted"/>
<reference evidence="1 2" key="1">
    <citation type="journal article" date="2019" name="Commun. Biol.">
        <title>The bagworm genome reveals a unique fibroin gene that provides high tensile strength.</title>
        <authorList>
            <person name="Kono N."/>
            <person name="Nakamura H."/>
            <person name="Ohtoshi R."/>
            <person name="Tomita M."/>
            <person name="Numata K."/>
            <person name="Arakawa K."/>
        </authorList>
    </citation>
    <scope>NUCLEOTIDE SEQUENCE [LARGE SCALE GENOMIC DNA]</scope>
</reference>
<protein>
    <submittedName>
        <fullName evidence="1">Uncharacterized protein</fullName>
    </submittedName>
</protein>
<name>A0A4C1YA32_EUMVA</name>
<dbReference type="Proteomes" id="UP000299102">
    <property type="component" value="Unassembled WGS sequence"/>
</dbReference>
<dbReference type="AlphaFoldDB" id="A0A4C1YA32"/>
<comment type="caution">
    <text evidence="1">The sequence shown here is derived from an EMBL/GenBank/DDBJ whole genome shotgun (WGS) entry which is preliminary data.</text>
</comment>